<sequence length="301" mass="34192">MHNTGNLAPQRNAAPYRDWSPSVHYAQFQTVPTGKLRRRRIYDFELLYVCDGEAATVLAGKRYAVAAGQMIFIPAGIPYYNEIVSAPNARFLGIHFDFFDELDFQTDVDMIVNEATASAHRFGTEAVAESFEPLSERPLYTPSLGCVQLMEQVVHEFSVRAPGYKLVCKALMLQILGMLLRSQQSCITPQLPVQDERVLGLIASIEAAPARRWSNQMLAERLAMNKDHMIKVFKKATGVPPGEYVQMLRHREARILLQETNLAVEEIGIRVGYPDIHYFSRLFRKREGVSPRAYRNLSRML</sequence>
<dbReference type="HOGENOM" id="CLU_000445_88_6_9"/>
<reference evidence="6" key="2">
    <citation type="submission" date="2015-03" db="EMBL/GenBank/DDBJ databases">
        <title>Genome sequence of Paenibacillus beijingensis strain DSM 24997T.</title>
        <authorList>
            <person name="Kwak Y."/>
            <person name="Shin J.-H."/>
        </authorList>
    </citation>
    <scope>NUCLEOTIDE SEQUENCE [LARGE SCALE GENOMIC DNA]</scope>
    <source>
        <strain evidence="6">DSM 24997</strain>
    </source>
</reference>
<protein>
    <submittedName>
        <fullName evidence="5">AraC family transcriptional regulator</fullName>
    </submittedName>
</protein>
<feature type="domain" description="HTH araC/xylS-type" evidence="4">
    <location>
        <begin position="196"/>
        <end position="297"/>
    </location>
</feature>
<dbReference type="InterPro" id="IPR014710">
    <property type="entry name" value="RmlC-like_jellyroll"/>
</dbReference>
<evidence type="ECO:0000256" key="1">
    <source>
        <dbReference type="ARBA" id="ARBA00023015"/>
    </source>
</evidence>
<keyword evidence="2" id="KW-0238">DNA-binding</keyword>
<dbReference type="GO" id="GO:0003700">
    <property type="term" value="F:DNA-binding transcription factor activity"/>
    <property type="evidence" value="ECO:0007669"/>
    <property type="project" value="InterPro"/>
</dbReference>
<dbReference type="PANTHER" id="PTHR43280">
    <property type="entry name" value="ARAC-FAMILY TRANSCRIPTIONAL REGULATOR"/>
    <property type="match status" value="1"/>
</dbReference>
<dbReference type="InterPro" id="IPR009057">
    <property type="entry name" value="Homeodomain-like_sf"/>
</dbReference>
<gene>
    <name evidence="5" type="ORF">VN24_09370</name>
</gene>
<keyword evidence="1" id="KW-0805">Transcription regulation</keyword>
<dbReference type="InterPro" id="IPR037923">
    <property type="entry name" value="HTH-like"/>
</dbReference>
<dbReference type="GO" id="GO:0043565">
    <property type="term" value="F:sequence-specific DNA binding"/>
    <property type="evidence" value="ECO:0007669"/>
    <property type="project" value="InterPro"/>
</dbReference>
<dbReference type="OrthoDB" id="625043at2"/>
<evidence type="ECO:0000313" key="5">
    <source>
        <dbReference type="EMBL" id="AJY74757.1"/>
    </source>
</evidence>
<dbReference type="RefSeq" id="WP_045670190.1">
    <property type="nucleotide sequence ID" value="NZ_CP011058.1"/>
</dbReference>
<dbReference type="SUPFAM" id="SSF51215">
    <property type="entry name" value="Regulatory protein AraC"/>
    <property type="match status" value="1"/>
</dbReference>
<dbReference type="Pfam" id="PF12833">
    <property type="entry name" value="HTH_18"/>
    <property type="match status" value="1"/>
</dbReference>
<dbReference type="PRINTS" id="PR00032">
    <property type="entry name" value="HTHARAC"/>
</dbReference>
<evidence type="ECO:0000256" key="2">
    <source>
        <dbReference type="ARBA" id="ARBA00023125"/>
    </source>
</evidence>
<dbReference type="Proteomes" id="UP000032633">
    <property type="component" value="Chromosome"/>
</dbReference>
<dbReference type="PANTHER" id="PTHR43280:SF2">
    <property type="entry name" value="HTH-TYPE TRANSCRIPTIONAL REGULATOR EXSA"/>
    <property type="match status" value="1"/>
</dbReference>
<name>A0A0D5NIF7_9BACL</name>
<reference evidence="5 6" key="1">
    <citation type="journal article" date="2015" name="J. Biotechnol.">
        <title>Complete genome sequence of Paenibacillus beijingensis 7188(T) (=DSM 24997(T)), a novel rhizobacterium from jujube garden soil.</title>
        <authorList>
            <person name="Kwak Y."/>
            <person name="Shin J.H."/>
        </authorList>
    </citation>
    <scope>NUCLEOTIDE SEQUENCE [LARGE SCALE GENOMIC DNA]</scope>
    <source>
        <strain evidence="5 6">DSM 24997</strain>
    </source>
</reference>
<evidence type="ECO:0000256" key="3">
    <source>
        <dbReference type="ARBA" id="ARBA00023163"/>
    </source>
</evidence>
<dbReference type="AlphaFoldDB" id="A0A0D5NIF7"/>
<dbReference type="SMART" id="SM00342">
    <property type="entry name" value="HTH_ARAC"/>
    <property type="match status" value="1"/>
</dbReference>
<keyword evidence="3" id="KW-0804">Transcription</keyword>
<dbReference type="InterPro" id="IPR018060">
    <property type="entry name" value="HTH_AraC"/>
</dbReference>
<dbReference type="InterPro" id="IPR020449">
    <property type="entry name" value="Tscrpt_reg_AraC-type_HTH"/>
</dbReference>
<proteinExistence type="predicted"/>
<dbReference type="EMBL" id="CP011058">
    <property type="protein sequence ID" value="AJY74757.1"/>
    <property type="molecule type" value="Genomic_DNA"/>
</dbReference>
<keyword evidence="6" id="KW-1185">Reference proteome</keyword>
<dbReference type="Gene3D" id="1.10.10.60">
    <property type="entry name" value="Homeodomain-like"/>
    <property type="match status" value="2"/>
</dbReference>
<evidence type="ECO:0000313" key="6">
    <source>
        <dbReference type="Proteomes" id="UP000032633"/>
    </source>
</evidence>
<dbReference type="Gene3D" id="2.60.120.10">
    <property type="entry name" value="Jelly Rolls"/>
    <property type="match status" value="1"/>
</dbReference>
<evidence type="ECO:0000259" key="4">
    <source>
        <dbReference type="PROSITE" id="PS01124"/>
    </source>
</evidence>
<dbReference type="PROSITE" id="PS01124">
    <property type="entry name" value="HTH_ARAC_FAMILY_2"/>
    <property type="match status" value="1"/>
</dbReference>
<dbReference type="STRING" id="1126833.VN24_09370"/>
<organism evidence="5 6">
    <name type="scientific">Paenibacillus beijingensis</name>
    <dbReference type="NCBI Taxonomy" id="1126833"/>
    <lineage>
        <taxon>Bacteria</taxon>
        <taxon>Bacillati</taxon>
        <taxon>Bacillota</taxon>
        <taxon>Bacilli</taxon>
        <taxon>Bacillales</taxon>
        <taxon>Paenibacillaceae</taxon>
        <taxon>Paenibacillus</taxon>
    </lineage>
</organism>
<dbReference type="PATRIC" id="fig|1126833.4.peg.2073"/>
<accession>A0A0D5NIF7</accession>
<dbReference type="SUPFAM" id="SSF46689">
    <property type="entry name" value="Homeodomain-like"/>
    <property type="match status" value="2"/>
</dbReference>
<dbReference type="KEGG" id="pbj:VN24_09370"/>